<feature type="compositionally biased region" description="Basic and acidic residues" evidence="1">
    <location>
        <begin position="15"/>
        <end position="32"/>
    </location>
</feature>
<protein>
    <submittedName>
        <fullName evidence="2">Uncharacterized protein</fullName>
    </submittedName>
</protein>
<organism evidence="2 3">
    <name type="scientific">Pseudoduganella flava</name>
    <dbReference type="NCBI Taxonomy" id="871742"/>
    <lineage>
        <taxon>Bacteria</taxon>
        <taxon>Pseudomonadati</taxon>
        <taxon>Pseudomonadota</taxon>
        <taxon>Betaproteobacteria</taxon>
        <taxon>Burkholderiales</taxon>
        <taxon>Oxalobacteraceae</taxon>
        <taxon>Telluria group</taxon>
        <taxon>Pseudoduganella</taxon>
    </lineage>
</organism>
<comment type="caution">
    <text evidence="2">The sequence shown here is derived from an EMBL/GenBank/DDBJ whole genome shotgun (WGS) entry which is preliminary data.</text>
</comment>
<dbReference type="AlphaFoldDB" id="A0A562PVR4"/>
<evidence type="ECO:0000313" key="3">
    <source>
        <dbReference type="Proteomes" id="UP000315112"/>
    </source>
</evidence>
<dbReference type="EMBL" id="VLKW01000003">
    <property type="protein sequence ID" value="TWI48497.1"/>
    <property type="molecule type" value="Genomic_DNA"/>
</dbReference>
<dbReference type="Proteomes" id="UP000315112">
    <property type="component" value="Unassembled WGS sequence"/>
</dbReference>
<evidence type="ECO:0000256" key="1">
    <source>
        <dbReference type="SAM" id="MobiDB-lite"/>
    </source>
</evidence>
<accession>A0A562PVR4</accession>
<evidence type="ECO:0000313" key="2">
    <source>
        <dbReference type="EMBL" id="TWI48497.1"/>
    </source>
</evidence>
<reference evidence="2 3" key="1">
    <citation type="journal article" date="2015" name="Stand. Genomic Sci.">
        <title>Genomic Encyclopedia of Bacterial and Archaeal Type Strains, Phase III: the genomes of soil and plant-associated and newly described type strains.</title>
        <authorList>
            <person name="Whitman W.B."/>
            <person name="Woyke T."/>
            <person name="Klenk H.P."/>
            <person name="Zhou Y."/>
            <person name="Lilburn T.G."/>
            <person name="Beck B.J."/>
            <person name="De Vos P."/>
            <person name="Vandamme P."/>
            <person name="Eisen J.A."/>
            <person name="Garrity G."/>
            <person name="Hugenholtz P."/>
            <person name="Kyrpides N.C."/>
        </authorList>
    </citation>
    <scope>NUCLEOTIDE SEQUENCE [LARGE SCALE GENOMIC DNA]</scope>
    <source>
        <strain evidence="2 3">CGMCC 1.10685</strain>
    </source>
</reference>
<feature type="region of interest" description="Disordered" evidence="1">
    <location>
        <begin position="1"/>
        <end position="74"/>
    </location>
</feature>
<gene>
    <name evidence="2" type="ORF">IP92_01887</name>
</gene>
<name>A0A562PVR4_9BURK</name>
<proteinExistence type="predicted"/>
<sequence>MQATEGVMAKTNFQYEKRQRELEKKRKAEEKARRKQEAKHRPGGEQAVDEAGYDAAETATEPDSEGESTALRQD</sequence>